<dbReference type="EMBL" id="JAHUTI010083651">
    <property type="protein sequence ID" value="MED6259434.1"/>
    <property type="molecule type" value="Genomic_DNA"/>
</dbReference>
<accession>A0ABU7CCX3</accession>
<dbReference type="Proteomes" id="UP001345963">
    <property type="component" value="Unassembled WGS sequence"/>
</dbReference>
<evidence type="ECO:0008006" key="3">
    <source>
        <dbReference type="Google" id="ProtNLM"/>
    </source>
</evidence>
<proteinExistence type="predicted"/>
<dbReference type="Gene3D" id="2.60.40.10">
    <property type="entry name" value="Immunoglobulins"/>
    <property type="match status" value="1"/>
</dbReference>
<reference evidence="1 2" key="1">
    <citation type="submission" date="2021-07" db="EMBL/GenBank/DDBJ databases">
        <authorList>
            <person name="Palmer J.M."/>
        </authorList>
    </citation>
    <scope>NUCLEOTIDE SEQUENCE [LARGE SCALE GENOMIC DNA]</scope>
    <source>
        <strain evidence="1 2">AT_MEX2019</strain>
        <tissue evidence="1">Muscle</tissue>
    </source>
</reference>
<protein>
    <recommendedName>
        <fullName evidence="3">Ig-like domain-containing protein</fullName>
    </recommendedName>
</protein>
<name>A0ABU7CCX3_9TELE</name>
<dbReference type="InterPro" id="IPR013783">
    <property type="entry name" value="Ig-like_fold"/>
</dbReference>
<evidence type="ECO:0000313" key="1">
    <source>
        <dbReference type="EMBL" id="MED6259434.1"/>
    </source>
</evidence>
<comment type="caution">
    <text evidence="1">The sequence shown here is derived from an EMBL/GenBank/DDBJ whole genome shotgun (WGS) entry which is preliminary data.</text>
</comment>
<sequence>MAKLLTLSLRECPAKEAGFSRLYLGSRYFGDDPKFMPMGEGRDWLVSLQEIEPLTDILPNEIRSFINISMATVLDSGVYVCKAQDSQLRWTVRKNITLTVLDRGYVYLWPSGETNISSLVNHTVELKVEVDAYPFPTLAWSRTNQTISMESSSIKTSLLMSHR</sequence>
<keyword evidence="2" id="KW-1185">Reference proteome</keyword>
<organism evidence="1 2">
    <name type="scientific">Ataeniobius toweri</name>
    <dbReference type="NCBI Taxonomy" id="208326"/>
    <lineage>
        <taxon>Eukaryota</taxon>
        <taxon>Metazoa</taxon>
        <taxon>Chordata</taxon>
        <taxon>Craniata</taxon>
        <taxon>Vertebrata</taxon>
        <taxon>Euteleostomi</taxon>
        <taxon>Actinopterygii</taxon>
        <taxon>Neopterygii</taxon>
        <taxon>Teleostei</taxon>
        <taxon>Neoteleostei</taxon>
        <taxon>Acanthomorphata</taxon>
        <taxon>Ovalentaria</taxon>
        <taxon>Atherinomorphae</taxon>
        <taxon>Cyprinodontiformes</taxon>
        <taxon>Goodeidae</taxon>
        <taxon>Ataeniobius</taxon>
    </lineage>
</organism>
<evidence type="ECO:0000313" key="2">
    <source>
        <dbReference type="Proteomes" id="UP001345963"/>
    </source>
</evidence>
<gene>
    <name evidence="1" type="ORF">ATANTOWER_022679</name>
</gene>